<dbReference type="GO" id="GO:0005739">
    <property type="term" value="C:mitochondrion"/>
    <property type="evidence" value="ECO:0007669"/>
    <property type="project" value="UniProtKB-ARBA"/>
</dbReference>
<comment type="caution">
    <text evidence="6">The sequence shown here is derived from an EMBL/GenBank/DDBJ whole genome shotgun (WGS) entry which is preliminary data.</text>
</comment>
<dbReference type="EMBL" id="PKPP01000138">
    <property type="protein sequence ID" value="PWA97213.1"/>
    <property type="molecule type" value="Genomic_DNA"/>
</dbReference>
<evidence type="ECO:0000313" key="7">
    <source>
        <dbReference type="EMBL" id="PWA97213.1"/>
    </source>
</evidence>
<organism evidence="6 8">
    <name type="scientific">Artemisia annua</name>
    <name type="common">Sweet wormwood</name>
    <dbReference type="NCBI Taxonomy" id="35608"/>
    <lineage>
        <taxon>Eukaryota</taxon>
        <taxon>Viridiplantae</taxon>
        <taxon>Streptophyta</taxon>
        <taxon>Embryophyta</taxon>
        <taxon>Tracheophyta</taxon>
        <taxon>Spermatophyta</taxon>
        <taxon>Magnoliopsida</taxon>
        <taxon>eudicotyledons</taxon>
        <taxon>Gunneridae</taxon>
        <taxon>Pentapetalae</taxon>
        <taxon>asterids</taxon>
        <taxon>campanulids</taxon>
        <taxon>Asterales</taxon>
        <taxon>Asteraceae</taxon>
        <taxon>Asteroideae</taxon>
        <taxon>Anthemideae</taxon>
        <taxon>Artemisiinae</taxon>
        <taxon>Artemisia</taxon>
    </lineage>
</organism>
<evidence type="ECO:0000256" key="1">
    <source>
        <dbReference type="ARBA" id="ARBA00007265"/>
    </source>
</evidence>
<dbReference type="InterPro" id="IPR043519">
    <property type="entry name" value="NT_sf"/>
</dbReference>
<feature type="domain" description="Poly A polymerase head" evidence="5">
    <location>
        <begin position="43"/>
        <end position="180"/>
    </location>
</feature>
<dbReference type="GO" id="GO:0052929">
    <property type="term" value="F:ATP:3'-cytidine-cytidine-tRNA adenylyltransferase activity"/>
    <property type="evidence" value="ECO:0007669"/>
    <property type="project" value="TreeGrafter"/>
</dbReference>
<name>A0A2U1N649_ARTAN</name>
<accession>A0A2U1N649</accession>
<dbReference type="Gene3D" id="1.10.3090.10">
    <property type="entry name" value="cca-adding enzyme, domain 2"/>
    <property type="match status" value="1"/>
</dbReference>
<evidence type="ECO:0000259" key="5">
    <source>
        <dbReference type="Pfam" id="PF01743"/>
    </source>
</evidence>
<dbReference type="GO" id="GO:0008168">
    <property type="term" value="F:methyltransferase activity"/>
    <property type="evidence" value="ECO:0007669"/>
    <property type="project" value="UniProtKB-KW"/>
</dbReference>
<dbReference type="OrthoDB" id="445712at2759"/>
<keyword evidence="3 4" id="KW-0694">RNA-binding</keyword>
<dbReference type="Gene3D" id="3.30.460.10">
    <property type="entry name" value="Beta Polymerase, domain 2"/>
    <property type="match status" value="1"/>
</dbReference>
<dbReference type="SUPFAM" id="SSF81301">
    <property type="entry name" value="Nucleotidyltransferase"/>
    <property type="match status" value="1"/>
</dbReference>
<dbReference type="Proteomes" id="UP000245207">
    <property type="component" value="Unassembled WGS sequence"/>
</dbReference>
<evidence type="ECO:0000256" key="3">
    <source>
        <dbReference type="ARBA" id="ARBA00022884"/>
    </source>
</evidence>
<dbReference type="GO" id="GO:0001680">
    <property type="term" value="P:tRNA 3'-terminal CCA addition"/>
    <property type="evidence" value="ECO:0007669"/>
    <property type="project" value="TreeGrafter"/>
</dbReference>
<sequence length="530" mass="61181">MCKTNGTLSCIVVMREISLTDKERQVFDRLIQVVDHFNLGIQLWVAGGWVRDKLLGKECCDIDISLDYMLGRDFCEKMNDYLISTGEKTQKFEVIKCKPDQCKYVETARTRVFDVWVDFVNLRSEDYTEYIRIPTIELGPEARDAYRRDLTINSLYYNIKTCSVEDFTGRGLDDLKTGKIVTPLPPIQMFLDDPLRVLRAIRFSARFNFEMVKELKVAAADSNVKSAFSSKISKERIGHEIDHMVSGNQPVKAITSIYELGLFWNVFTLPPYVEPLVPKEYDRICVASMDVAWRLMHAVGVGTFSDEQRRLYLYGALFLPLRKTVYLDNNNEIGSSVNHIFKNSLKVKVGNVIKLHDLLENFSSLIPFMVSSESMKHVEVEWKSDMIDVPVPLKLRILLGLVLREIKDLWRVTLMLSIVLMKDSLVESVGNEIDVFRKAEERILKLGLERVWEVKPLLGGREILQILELRDMGQRVGRWKKKLRQWQLAYPSGNVQEFIDWMMNDDAKKVEALYNMKKPTGSTPCKSCIM</sequence>
<protein>
    <submittedName>
        <fullName evidence="6">O-methyltransferase, family 3</fullName>
    </submittedName>
</protein>
<dbReference type="GO" id="GO:0003723">
    <property type="term" value="F:RNA binding"/>
    <property type="evidence" value="ECO:0007669"/>
    <property type="project" value="UniProtKB-KW"/>
</dbReference>
<dbReference type="STRING" id="35608.A0A2U1N649"/>
<keyword evidence="2 4" id="KW-0808">Transferase</keyword>
<dbReference type="Pfam" id="PF01743">
    <property type="entry name" value="PolyA_pol"/>
    <property type="match status" value="1"/>
</dbReference>
<comment type="similarity">
    <text evidence="1 4">Belongs to the tRNA nucleotidyltransferase/poly(A) polymerase family.</text>
</comment>
<reference evidence="6 8" key="1">
    <citation type="journal article" date="2018" name="Mol. Plant">
        <title>The genome of Artemisia annua provides insight into the evolution of Asteraceae family and artemisinin biosynthesis.</title>
        <authorList>
            <person name="Shen Q."/>
            <person name="Zhang L."/>
            <person name="Liao Z."/>
            <person name="Wang S."/>
            <person name="Yan T."/>
            <person name="Shi P."/>
            <person name="Liu M."/>
            <person name="Fu X."/>
            <person name="Pan Q."/>
            <person name="Wang Y."/>
            <person name="Lv Z."/>
            <person name="Lu X."/>
            <person name="Zhang F."/>
            <person name="Jiang W."/>
            <person name="Ma Y."/>
            <person name="Chen M."/>
            <person name="Hao X."/>
            <person name="Li L."/>
            <person name="Tang Y."/>
            <person name="Lv G."/>
            <person name="Zhou Y."/>
            <person name="Sun X."/>
            <person name="Brodelius P.E."/>
            <person name="Rose J.K.C."/>
            <person name="Tang K."/>
        </authorList>
    </citation>
    <scope>NUCLEOTIDE SEQUENCE [LARGE SCALE GENOMIC DNA]</scope>
    <source>
        <strain evidence="8">cv. Huhao1</strain>
        <tissue evidence="6">Leaf</tissue>
    </source>
</reference>
<dbReference type="PANTHER" id="PTHR13734">
    <property type="entry name" value="TRNA-NUCLEOTIDYLTRANSFERASE"/>
    <property type="match status" value="1"/>
</dbReference>
<evidence type="ECO:0000256" key="2">
    <source>
        <dbReference type="ARBA" id="ARBA00022679"/>
    </source>
</evidence>
<dbReference type="InterPro" id="IPR002646">
    <property type="entry name" value="PolA_pol_head_dom"/>
</dbReference>
<dbReference type="EMBL" id="PKPP01003527">
    <property type="protein sequence ID" value="PWA68985.1"/>
    <property type="molecule type" value="Genomic_DNA"/>
</dbReference>
<dbReference type="PANTHER" id="PTHR13734:SF5">
    <property type="entry name" value="CCA TRNA NUCLEOTIDYLTRANSFERASE, MITOCHONDRIAL"/>
    <property type="match status" value="1"/>
</dbReference>
<dbReference type="GO" id="GO:0052927">
    <property type="term" value="F:CC tRNA cytidylyltransferase activity"/>
    <property type="evidence" value="ECO:0007669"/>
    <property type="project" value="TreeGrafter"/>
</dbReference>
<evidence type="ECO:0000313" key="8">
    <source>
        <dbReference type="Proteomes" id="UP000245207"/>
    </source>
</evidence>
<keyword evidence="6" id="KW-0489">Methyltransferase</keyword>
<evidence type="ECO:0000313" key="6">
    <source>
        <dbReference type="EMBL" id="PWA68985.1"/>
    </source>
</evidence>
<dbReference type="FunFam" id="3.30.460.10:FF:000019">
    <property type="entry name" value="tRNA nucleotidyltransferase cca2"/>
    <property type="match status" value="1"/>
</dbReference>
<dbReference type="CDD" id="cd05398">
    <property type="entry name" value="NT_ClassII-CCAase"/>
    <property type="match status" value="1"/>
</dbReference>
<evidence type="ECO:0000256" key="4">
    <source>
        <dbReference type="RuleBase" id="RU003953"/>
    </source>
</evidence>
<dbReference type="SUPFAM" id="SSF81891">
    <property type="entry name" value="Poly A polymerase C-terminal region-like"/>
    <property type="match status" value="1"/>
</dbReference>
<dbReference type="AlphaFoldDB" id="A0A2U1N649"/>
<proteinExistence type="inferred from homology"/>
<gene>
    <name evidence="7" type="ORF">CTI12_AA031990</name>
    <name evidence="6" type="ORF">CTI12_AA300680</name>
</gene>
<dbReference type="GO" id="GO:0032259">
    <property type="term" value="P:methylation"/>
    <property type="evidence" value="ECO:0007669"/>
    <property type="project" value="UniProtKB-KW"/>
</dbReference>
<keyword evidence="8" id="KW-1185">Reference proteome</keyword>